<dbReference type="Proteomes" id="UP000184016">
    <property type="component" value="Unassembled WGS sequence"/>
</dbReference>
<dbReference type="Gene3D" id="3.30.70.100">
    <property type="match status" value="1"/>
</dbReference>
<dbReference type="PANTHER" id="PTHR33178">
    <property type="match status" value="1"/>
</dbReference>
<dbReference type="Pfam" id="PF07876">
    <property type="entry name" value="Dabb"/>
    <property type="match status" value="1"/>
</dbReference>
<dbReference type="SUPFAM" id="SSF54909">
    <property type="entry name" value="Dimeric alpha+beta barrel"/>
    <property type="match status" value="1"/>
</dbReference>
<dbReference type="AlphaFoldDB" id="A0A1M6QZP1"/>
<name>A0A1M6QZP1_9BACL</name>
<sequence length="101" mass="11428">MIQHMVMFQFRETLNDETWSMVEQGASKLSKEIPGILGMQMGRDFSGRGRGFNVGLTVQFVNREALAAYGPHPAHQSYVEHLRQLGMEDLIVIDFETEGNV</sequence>
<dbReference type="EMBL" id="FRAF01000011">
    <property type="protein sequence ID" value="SHK25606.1"/>
    <property type="molecule type" value="Genomic_DNA"/>
</dbReference>
<dbReference type="PANTHER" id="PTHR33178:SF10">
    <property type="entry name" value="STRESS-RESPONSE A_B BARREL DOMAIN-CONTAINING PROTEIN"/>
    <property type="match status" value="1"/>
</dbReference>
<evidence type="ECO:0000256" key="1">
    <source>
        <dbReference type="ARBA" id="ARBA00011738"/>
    </source>
</evidence>
<dbReference type="STRING" id="1830138.SAMN05443507_11116"/>
<protein>
    <submittedName>
        <fullName evidence="3">Stress responsive A/B Barrel Domain</fullName>
    </submittedName>
</protein>
<comment type="subunit">
    <text evidence="1">Homodimer.</text>
</comment>
<keyword evidence="4" id="KW-1185">Reference proteome</keyword>
<dbReference type="InterPro" id="IPR011008">
    <property type="entry name" value="Dimeric_a/b-barrel"/>
</dbReference>
<dbReference type="SMART" id="SM00886">
    <property type="entry name" value="Dabb"/>
    <property type="match status" value="1"/>
</dbReference>
<organism evidence="3 4">
    <name type="scientific">Alicyclobacillus tolerans</name>
    <dbReference type="NCBI Taxonomy" id="90970"/>
    <lineage>
        <taxon>Bacteria</taxon>
        <taxon>Bacillati</taxon>
        <taxon>Bacillota</taxon>
        <taxon>Bacilli</taxon>
        <taxon>Bacillales</taxon>
        <taxon>Alicyclobacillaceae</taxon>
        <taxon>Alicyclobacillus</taxon>
    </lineage>
</organism>
<evidence type="ECO:0000313" key="3">
    <source>
        <dbReference type="EMBL" id="SHK25606.1"/>
    </source>
</evidence>
<dbReference type="InterPro" id="IPR013097">
    <property type="entry name" value="Dabb"/>
</dbReference>
<reference evidence="4" key="1">
    <citation type="submission" date="2016-11" db="EMBL/GenBank/DDBJ databases">
        <authorList>
            <person name="Varghese N."/>
            <person name="Submissions S."/>
        </authorList>
    </citation>
    <scope>NUCLEOTIDE SEQUENCE [LARGE SCALE GENOMIC DNA]</scope>
    <source>
        <strain evidence="4">USBA-503</strain>
    </source>
</reference>
<dbReference type="PROSITE" id="PS51502">
    <property type="entry name" value="S_R_A_B_BARREL"/>
    <property type="match status" value="1"/>
</dbReference>
<proteinExistence type="predicted"/>
<evidence type="ECO:0000259" key="2">
    <source>
        <dbReference type="PROSITE" id="PS51502"/>
    </source>
</evidence>
<gene>
    <name evidence="3" type="ORF">SAMN05443507_11116</name>
</gene>
<feature type="domain" description="Stress-response A/B barrel" evidence="2">
    <location>
        <begin position="2"/>
        <end position="95"/>
    </location>
</feature>
<evidence type="ECO:0000313" key="4">
    <source>
        <dbReference type="Proteomes" id="UP000184016"/>
    </source>
</evidence>
<dbReference type="RefSeq" id="WP_072873974.1">
    <property type="nucleotide sequence ID" value="NZ_FRAF01000011.1"/>
</dbReference>
<accession>A0A1M6QZP1</accession>
<dbReference type="InterPro" id="IPR044662">
    <property type="entry name" value="HS1/DABB1-like"/>
</dbReference>